<name>A0AAV7C9N3_ENGPU</name>
<gene>
    <name evidence="1" type="ORF">GDO81_007643</name>
</gene>
<dbReference type="EMBL" id="WNYA01000003">
    <property type="protein sequence ID" value="KAG8581341.1"/>
    <property type="molecule type" value="Genomic_DNA"/>
</dbReference>
<sequence length="65" mass="7679">MITPTSLRNAFCRQTWVLIEPPSYIYIYLYIYVQNIMPRAVLSRRTAANVTGKASKYRLYLIVNY</sequence>
<reference evidence="1" key="1">
    <citation type="thesis" date="2020" institute="ProQuest LLC" country="789 East Eisenhower Parkway, Ann Arbor, MI, USA">
        <title>Comparative Genomics and Chromosome Evolution.</title>
        <authorList>
            <person name="Mudd A.B."/>
        </authorList>
    </citation>
    <scope>NUCLEOTIDE SEQUENCE</scope>
    <source>
        <strain evidence="1">237g6f4</strain>
        <tissue evidence="1">Blood</tissue>
    </source>
</reference>
<accession>A0AAV7C9N3</accession>
<organism evidence="1 2">
    <name type="scientific">Engystomops pustulosus</name>
    <name type="common">Tungara frog</name>
    <name type="synonym">Physalaemus pustulosus</name>
    <dbReference type="NCBI Taxonomy" id="76066"/>
    <lineage>
        <taxon>Eukaryota</taxon>
        <taxon>Metazoa</taxon>
        <taxon>Chordata</taxon>
        <taxon>Craniata</taxon>
        <taxon>Vertebrata</taxon>
        <taxon>Euteleostomi</taxon>
        <taxon>Amphibia</taxon>
        <taxon>Batrachia</taxon>
        <taxon>Anura</taxon>
        <taxon>Neobatrachia</taxon>
        <taxon>Hyloidea</taxon>
        <taxon>Leptodactylidae</taxon>
        <taxon>Leiuperinae</taxon>
        <taxon>Engystomops</taxon>
    </lineage>
</organism>
<dbReference type="Proteomes" id="UP000824782">
    <property type="component" value="Unassembled WGS sequence"/>
</dbReference>
<keyword evidence="2" id="KW-1185">Reference proteome</keyword>
<protein>
    <submittedName>
        <fullName evidence="1">Uncharacterized protein</fullName>
    </submittedName>
</protein>
<comment type="caution">
    <text evidence="1">The sequence shown here is derived from an EMBL/GenBank/DDBJ whole genome shotgun (WGS) entry which is preliminary data.</text>
</comment>
<proteinExistence type="predicted"/>
<dbReference type="AlphaFoldDB" id="A0AAV7C9N3"/>
<dbReference type="EMBL" id="WNYA01000003">
    <property type="protein sequence ID" value="KAG8581340.1"/>
    <property type="molecule type" value="Genomic_DNA"/>
</dbReference>
<evidence type="ECO:0000313" key="2">
    <source>
        <dbReference type="Proteomes" id="UP000824782"/>
    </source>
</evidence>
<evidence type="ECO:0000313" key="1">
    <source>
        <dbReference type="EMBL" id="KAG8581340.1"/>
    </source>
</evidence>